<feature type="region of interest" description="Disordered" evidence="1">
    <location>
        <begin position="1"/>
        <end position="27"/>
    </location>
</feature>
<gene>
    <name evidence="2" type="ORF">NK6_8108</name>
</gene>
<dbReference type="Proteomes" id="UP000063308">
    <property type="component" value="Chromosome"/>
</dbReference>
<dbReference type="EMBL" id="AP014685">
    <property type="protein sequence ID" value="BAR61258.1"/>
    <property type="molecule type" value="Genomic_DNA"/>
</dbReference>
<evidence type="ECO:0000313" key="2">
    <source>
        <dbReference type="EMBL" id="BAR61258.1"/>
    </source>
</evidence>
<organism evidence="2 3">
    <name type="scientific">Bradyrhizobium diazoefficiens</name>
    <dbReference type="NCBI Taxonomy" id="1355477"/>
    <lineage>
        <taxon>Bacteria</taxon>
        <taxon>Pseudomonadati</taxon>
        <taxon>Pseudomonadota</taxon>
        <taxon>Alphaproteobacteria</taxon>
        <taxon>Hyphomicrobiales</taxon>
        <taxon>Nitrobacteraceae</taxon>
        <taxon>Bradyrhizobium</taxon>
    </lineage>
</organism>
<accession>A0A0E4BUI4</accession>
<dbReference type="AlphaFoldDB" id="A0A0E4BUI4"/>
<proteinExistence type="predicted"/>
<dbReference type="GO" id="GO:0006355">
    <property type="term" value="P:regulation of DNA-templated transcription"/>
    <property type="evidence" value="ECO:0007669"/>
    <property type="project" value="InterPro"/>
</dbReference>
<reference evidence="2 3" key="1">
    <citation type="submission" date="2014-11" db="EMBL/GenBank/DDBJ databases">
        <title>Symbiosis island explosion on the genome of extra-slow-growing strains of soybean bradyrhizobia with massive insertion sequences.</title>
        <authorList>
            <person name="Iida T."/>
            <person name="Minamisawa K."/>
        </authorList>
    </citation>
    <scope>NUCLEOTIDE SEQUENCE [LARGE SCALE GENOMIC DNA]</scope>
    <source>
        <strain evidence="2 3">NK6</strain>
    </source>
</reference>
<name>A0A0E4BUI4_9BRAD</name>
<protein>
    <submittedName>
        <fullName evidence="2">Uncharacterized protein</fullName>
    </submittedName>
</protein>
<sequence>MHGRGTSDRTTVGADDLHSFTPLEVQRPNMVSSRVPAETISAIDHLAAKNATTRSDAIKQLIETRAEGEEVSNPSRIWWVNGISG</sequence>
<evidence type="ECO:0000313" key="3">
    <source>
        <dbReference type="Proteomes" id="UP000063308"/>
    </source>
</evidence>
<evidence type="ECO:0000256" key="1">
    <source>
        <dbReference type="SAM" id="MobiDB-lite"/>
    </source>
</evidence>